<dbReference type="AlphaFoldDB" id="A0A223MG54"/>
<dbReference type="Pfam" id="PF06226">
    <property type="entry name" value="DUF1007"/>
    <property type="match status" value="1"/>
</dbReference>
<dbReference type="InterPro" id="IPR010412">
    <property type="entry name" value="DUF1007"/>
</dbReference>
<sequence length="213" mass="24251">MKLIKFAFLCFIAFLSAQVAAHPHSFLDLKNKILVEGTNLKGFQMEWTMDEIASAELIYEVKSSSDKEATKKSITAEMVQTAIENHYFSYLYNAKDEPLKFTTKPSNTTFRIAGNKVIFYVTFYLSRPYDLKNNPIRLYTYEPSYYMAMEYNNKADLTISNSACKATLEQPKVNSELRLYASSLDKTQTPDMPEGEDNTLGAQFAQKVVAVCE</sequence>
<dbReference type="EMBL" id="LR134515">
    <property type="protein sequence ID" value="VEJ16485.1"/>
    <property type="molecule type" value="Genomic_DNA"/>
</dbReference>
<dbReference type="GeneID" id="48598714"/>
<dbReference type="PIRSF" id="PIRSF008159">
    <property type="entry name" value="UCP008159_ABC"/>
    <property type="match status" value="1"/>
</dbReference>
<proteinExistence type="predicted"/>
<gene>
    <name evidence="1" type="ORF">NCTC10976_00573</name>
</gene>
<dbReference type="Proteomes" id="UP000275510">
    <property type="component" value="Chromosome"/>
</dbReference>
<name>A0A223MG54_ACTPL</name>
<protein>
    <submittedName>
        <fullName evidence="1">ABC transporter substrate-binding protein</fullName>
    </submittedName>
</protein>
<dbReference type="RefSeq" id="WP_005618850.1">
    <property type="nucleotide sequence ID" value="NZ_CBDBSU010000003.1"/>
</dbReference>
<dbReference type="OMA" id="YGAMFAN"/>
<dbReference type="OrthoDB" id="5781652at2"/>
<evidence type="ECO:0000313" key="1">
    <source>
        <dbReference type="EMBL" id="VEJ16485.1"/>
    </source>
</evidence>
<evidence type="ECO:0000313" key="2">
    <source>
        <dbReference type="Proteomes" id="UP000275510"/>
    </source>
</evidence>
<organism evidence="1 2">
    <name type="scientific">Actinobacillus pleuropneumoniae</name>
    <name type="common">Haemophilus pleuropneumoniae</name>
    <dbReference type="NCBI Taxonomy" id="715"/>
    <lineage>
        <taxon>Bacteria</taxon>
        <taxon>Pseudomonadati</taxon>
        <taxon>Pseudomonadota</taxon>
        <taxon>Gammaproteobacteria</taxon>
        <taxon>Pasteurellales</taxon>
        <taxon>Pasteurellaceae</taxon>
        <taxon>Actinobacillus</taxon>
    </lineage>
</organism>
<accession>A0A223MG54</accession>
<reference evidence="1 2" key="1">
    <citation type="submission" date="2018-12" db="EMBL/GenBank/DDBJ databases">
        <authorList>
            <consortium name="Pathogen Informatics"/>
        </authorList>
    </citation>
    <scope>NUCLEOTIDE SEQUENCE [LARGE SCALE GENOMIC DNA]</scope>
    <source>
        <strain evidence="1 2">NCTC10976</strain>
    </source>
</reference>
<dbReference type="InterPro" id="IPR016537">
    <property type="entry name" value="UCP008159_ABC"/>
</dbReference>